<protein>
    <submittedName>
        <fullName evidence="2">GNAT family N-acetyltransferase</fullName>
    </submittedName>
</protein>
<sequence length="166" mass="19077">MKISIVEPKPKHTESIATICANGWRQTVEGILSEKYQKQNIDLWYNHDRVLRDIKSKVYSYVALVHSDVVGVIGGAMTEENKGEIFVLYMDENFRYKGIGTRLLEALTKQQIASGATEQWVSVQEGNQLGIPFYEARGFSFQKKKITITETNEKQFSLRYARHLNE</sequence>
<dbReference type="GO" id="GO:0016747">
    <property type="term" value="F:acyltransferase activity, transferring groups other than amino-acyl groups"/>
    <property type="evidence" value="ECO:0007669"/>
    <property type="project" value="InterPro"/>
</dbReference>
<evidence type="ECO:0000313" key="2">
    <source>
        <dbReference type="EMBL" id="RKQ32672.1"/>
    </source>
</evidence>
<dbReference type="RefSeq" id="WP_121204668.1">
    <property type="nucleotide sequence ID" value="NZ_RBZP01000009.1"/>
</dbReference>
<gene>
    <name evidence="2" type="ORF">D8M06_12115</name>
</gene>
<evidence type="ECO:0000313" key="3">
    <source>
        <dbReference type="Proteomes" id="UP000269301"/>
    </source>
</evidence>
<dbReference type="OrthoDB" id="69535at2"/>
<dbReference type="Pfam" id="PF00583">
    <property type="entry name" value="Acetyltransf_1"/>
    <property type="match status" value="1"/>
</dbReference>
<proteinExistence type="predicted"/>
<feature type="domain" description="N-acetyltransferase" evidence="1">
    <location>
        <begin position="3"/>
        <end position="165"/>
    </location>
</feature>
<reference evidence="2 3" key="1">
    <citation type="journal article" date="2016" name="Int. J. Syst. Evol. Microbiol.">
        <title>Oceanobacillus halophilus sp. nov., a novel moderately halophilic bacterium from a hypersaline lake.</title>
        <authorList>
            <person name="Amoozegar M.A."/>
            <person name="Bagheri M."/>
            <person name="Makhdoumi A."/>
            <person name="Nikou M.M."/>
            <person name="Fazeli S.A.S."/>
            <person name="Schumann P."/>
            <person name="Sproer C."/>
            <person name="Sanchez-Porro C."/>
            <person name="Ventosa A."/>
        </authorList>
    </citation>
    <scope>NUCLEOTIDE SEQUENCE [LARGE SCALE GENOMIC DNA]</scope>
    <source>
        <strain evidence="2 3">DSM 23996</strain>
    </source>
</reference>
<name>A0A495A066_9BACI</name>
<keyword evidence="2" id="KW-0808">Transferase</keyword>
<dbReference type="InterPro" id="IPR000182">
    <property type="entry name" value="GNAT_dom"/>
</dbReference>
<keyword evidence="3" id="KW-1185">Reference proteome</keyword>
<accession>A0A495A066</accession>
<dbReference type="EMBL" id="RBZP01000009">
    <property type="protein sequence ID" value="RKQ32672.1"/>
    <property type="molecule type" value="Genomic_DNA"/>
</dbReference>
<evidence type="ECO:0000259" key="1">
    <source>
        <dbReference type="PROSITE" id="PS51186"/>
    </source>
</evidence>
<dbReference type="SUPFAM" id="SSF55729">
    <property type="entry name" value="Acyl-CoA N-acyltransferases (Nat)"/>
    <property type="match status" value="1"/>
</dbReference>
<dbReference type="Gene3D" id="3.40.630.30">
    <property type="match status" value="1"/>
</dbReference>
<dbReference type="AlphaFoldDB" id="A0A495A066"/>
<dbReference type="CDD" id="cd04301">
    <property type="entry name" value="NAT_SF"/>
    <property type="match status" value="1"/>
</dbReference>
<comment type="caution">
    <text evidence="2">The sequence shown here is derived from an EMBL/GenBank/DDBJ whole genome shotgun (WGS) entry which is preliminary data.</text>
</comment>
<dbReference type="InterPro" id="IPR016181">
    <property type="entry name" value="Acyl_CoA_acyltransferase"/>
</dbReference>
<dbReference type="PROSITE" id="PS51186">
    <property type="entry name" value="GNAT"/>
    <property type="match status" value="1"/>
</dbReference>
<dbReference type="Proteomes" id="UP000269301">
    <property type="component" value="Unassembled WGS sequence"/>
</dbReference>
<organism evidence="2 3">
    <name type="scientific">Oceanobacillus halophilus</name>
    <dbReference type="NCBI Taxonomy" id="930130"/>
    <lineage>
        <taxon>Bacteria</taxon>
        <taxon>Bacillati</taxon>
        <taxon>Bacillota</taxon>
        <taxon>Bacilli</taxon>
        <taxon>Bacillales</taxon>
        <taxon>Bacillaceae</taxon>
        <taxon>Oceanobacillus</taxon>
    </lineage>
</organism>